<proteinExistence type="predicted"/>
<dbReference type="InterPro" id="IPR038614">
    <property type="entry name" value="GK_N_sf"/>
</dbReference>
<dbReference type="GO" id="GO:0008887">
    <property type="term" value="F:glycerate kinase activity"/>
    <property type="evidence" value="ECO:0007669"/>
    <property type="project" value="InterPro"/>
</dbReference>
<feature type="domain" description="MOFRL" evidence="1">
    <location>
        <begin position="313"/>
        <end position="418"/>
    </location>
</feature>
<dbReference type="PANTHER" id="PTHR12227">
    <property type="entry name" value="GLYCERATE KINASE"/>
    <property type="match status" value="1"/>
</dbReference>
<evidence type="ECO:0000259" key="2">
    <source>
        <dbReference type="Pfam" id="PF13660"/>
    </source>
</evidence>
<name>A0A1Y2L322_9PROT</name>
<dbReference type="STRING" id="1293891.TMES_05515"/>
<protein>
    <submittedName>
        <fullName evidence="3">Hydroxypyruvate reductase</fullName>
    </submittedName>
</protein>
<reference evidence="3 4" key="1">
    <citation type="submission" date="2014-03" db="EMBL/GenBank/DDBJ databases">
        <title>The draft genome sequence of Thalassospira mesophila JCM 18969.</title>
        <authorList>
            <person name="Lai Q."/>
            <person name="Shao Z."/>
        </authorList>
    </citation>
    <scope>NUCLEOTIDE SEQUENCE [LARGE SCALE GENOMIC DNA]</scope>
    <source>
        <strain evidence="3 4">JCM 18969</strain>
    </source>
</reference>
<evidence type="ECO:0000259" key="1">
    <source>
        <dbReference type="Pfam" id="PF05161"/>
    </source>
</evidence>
<gene>
    <name evidence="3" type="ORF">TMES_05515</name>
</gene>
<evidence type="ECO:0000313" key="4">
    <source>
        <dbReference type="Proteomes" id="UP000193391"/>
    </source>
</evidence>
<organism evidence="3 4">
    <name type="scientific">Thalassospira mesophila</name>
    <dbReference type="NCBI Taxonomy" id="1293891"/>
    <lineage>
        <taxon>Bacteria</taxon>
        <taxon>Pseudomonadati</taxon>
        <taxon>Pseudomonadota</taxon>
        <taxon>Alphaproteobacteria</taxon>
        <taxon>Rhodospirillales</taxon>
        <taxon>Thalassospiraceae</taxon>
        <taxon>Thalassospira</taxon>
    </lineage>
</organism>
<dbReference type="Proteomes" id="UP000193391">
    <property type="component" value="Unassembled WGS sequence"/>
</dbReference>
<dbReference type="GO" id="GO:0005737">
    <property type="term" value="C:cytoplasm"/>
    <property type="evidence" value="ECO:0007669"/>
    <property type="project" value="TreeGrafter"/>
</dbReference>
<dbReference type="InterPro" id="IPR039760">
    <property type="entry name" value="MOFRL_protein"/>
</dbReference>
<keyword evidence="3" id="KW-0670">Pyruvate</keyword>
<feature type="domain" description="MOFRL-associated" evidence="2">
    <location>
        <begin position="13"/>
        <end position="233"/>
    </location>
</feature>
<dbReference type="SUPFAM" id="SSF82544">
    <property type="entry name" value="GckA/TtuD-like"/>
    <property type="match status" value="1"/>
</dbReference>
<comment type="caution">
    <text evidence="3">The sequence shown here is derived from an EMBL/GenBank/DDBJ whole genome shotgun (WGS) entry which is preliminary data.</text>
</comment>
<keyword evidence="4" id="KW-1185">Reference proteome</keyword>
<dbReference type="AlphaFoldDB" id="A0A1Y2L322"/>
<dbReference type="Gene3D" id="3.40.1480.10">
    <property type="entry name" value="MOFRL domain"/>
    <property type="match status" value="1"/>
</dbReference>
<dbReference type="PANTHER" id="PTHR12227:SF0">
    <property type="entry name" value="GLYCERATE KINASE"/>
    <property type="match status" value="1"/>
</dbReference>
<dbReference type="InterPro" id="IPR007835">
    <property type="entry name" value="MOFRL"/>
</dbReference>
<dbReference type="Pfam" id="PF05161">
    <property type="entry name" value="MOFRL"/>
    <property type="match status" value="1"/>
</dbReference>
<evidence type="ECO:0000313" key="3">
    <source>
        <dbReference type="EMBL" id="OSQ39876.1"/>
    </source>
</evidence>
<accession>A0A1Y2L322</accession>
<dbReference type="InterPro" id="IPR037035">
    <property type="entry name" value="GK-like_C_sf"/>
</dbReference>
<dbReference type="FunFam" id="3.40.1480.10:FF:000002">
    <property type="entry name" value="Glycerate kinase"/>
    <property type="match status" value="1"/>
</dbReference>
<dbReference type="Pfam" id="PF13660">
    <property type="entry name" value="DUF4147"/>
    <property type="match status" value="1"/>
</dbReference>
<dbReference type="InterPro" id="IPR025286">
    <property type="entry name" value="MOFRL_assoc_dom"/>
</dbReference>
<dbReference type="Gene3D" id="3.40.50.10180">
    <property type="entry name" value="Glycerate kinase, MOFRL-like N-terminal domain"/>
    <property type="match status" value="1"/>
</dbReference>
<dbReference type="EMBL" id="JFKA01000002">
    <property type="protein sequence ID" value="OSQ39876.1"/>
    <property type="molecule type" value="Genomic_DNA"/>
</dbReference>
<sequence>MSSPDDIRHFLDVLFRTAIKAADPVFCLPPHLPTPSVNGKTVVIGAGKAAAAMASALEQHWGNDVDLSGVVVTRYGHEVPTRKIRVMSASHPVPDAAGIAATREICNAVQNLSADDLVICLISGGGSALLVDPIAPITLDEKQALNRDLLKSGASISEMNCVRRHISQVKGGKLAALCHPATVMMYAISDVPGDDFLDIASGPTNADPTTCGDALAILQHYNINAAPAILTVLRNGIGETIKPGDARLHNVTSHMVATPQMALEAAAKLCADHGIAAHILGDSIEGEARDVAGVMAGIARQVQKYGQPFQAPCILLSGGETTVTIRGTGRGGRNVEFLMALANTLNGQSGIYAIAGDTDGIDGIEEIAGAMITPDTIARARQKNINIKDQLADNNGHGFFEKLGDHIITGPTLTNVNDFRAILVMDPTAL</sequence>